<keyword evidence="2" id="KW-1185">Reference proteome</keyword>
<accession>R4YKB9</accession>
<dbReference type="AlphaFoldDB" id="R4YKB9"/>
<protein>
    <submittedName>
        <fullName evidence="1">Uncharacterized protein</fullName>
    </submittedName>
</protein>
<dbReference type="EMBL" id="FO203512">
    <property type="protein sequence ID" value="CCK74837.1"/>
    <property type="molecule type" value="Genomic_DNA"/>
</dbReference>
<gene>
    <name evidence="1" type="ORF">OLEAN_C06610</name>
</gene>
<reference evidence="1 2" key="1">
    <citation type="journal article" date="2013" name="Nat. Commun.">
        <title>Genome sequence and functional genomic analysis of the oil-degrading bacterium Oleispira antarctica.</title>
        <authorList>
            <person name="Kube M."/>
            <person name="Chernikova T.N."/>
            <person name="Al-Ramahi Y."/>
            <person name="Beloqui A."/>
            <person name="Lopez-Cortez N."/>
            <person name="Guazzaroni M.E."/>
            <person name="Heipieper H.J."/>
            <person name="Klages S."/>
            <person name="Kotsyurbenko O.R."/>
            <person name="Langer I."/>
            <person name="Nechitaylo T.Y."/>
            <person name="Lunsdorf H."/>
            <person name="Fernandez M."/>
            <person name="Juarez S."/>
            <person name="Ciordia S."/>
            <person name="Singer A."/>
            <person name="Kagan O."/>
            <person name="Egorova O."/>
            <person name="Petit P.A."/>
            <person name="Stogios P."/>
            <person name="Kim Y."/>
            <person name="Tchigvintsev A."/>
            <person name="Flick R."/>
            <person name="Denaro R."/>
            <person name="Genovese M."/>
            <person name="Albar J.P."/>
            <person name="Reva O.N."/>
            <person name="Martinez-Gomariz M."/>
            <person name="Tran H."/>
            <person name="Ferrer M."/>
            <person name="Savchenko A."/>
            <person name="Yakunin A.F."/>
            <person name="Yakimov M.M."/>
            <person name="Golyshina O.V."/>
            <person name="Reinhardt R."/>
            <person name="Golyshin P.N."/>
        </authorList>
    </citation>
    <scope>NUCLEOTIDE SEQUENCE [LARGE SCALE GENOMIC DNA]</scope>
</reference>
<dbReference type="HOGENOM" id="CLU_1155500_0_0_6"/>
<dbReference type="KEGG" id="oai:OLEAN_C06610"/>
<sequence>MNLNKELKTSSHLPLSGFYFISEVIKEIKNRTSFELTLRDIFRYAGEMPLYLKMKKDIDSLYFLKSTSVVDEPNTNFDNGLFLIHDDKFIYDVVDALSFNGADELEYLVPKEVSTPNQRYIFRFEGFSSPEDIVNSLGDFENRFRIKGEDIDSFIRNKLPANNLSLNDAEYTEKDNAKLSTQGENSYRRSTRALAQALIGTLPDKPSKSDIKQLAKVLLENSVEDPQSEKTWIKHLTNPD</sequence>
<dbReference type="Proteomes" id="UP000032749">
    <property type="component" value="Chromosome"/>
</dbReference>
<evidence type="ECO:0000313" key="1">
    <source>
        <dbReference type="EMBL" id="CCK74837.1"/>
    </source>
</evidence>
<organism evidence="1 2">
    <name type="scientific">Oleispira antarctica RB-8</name>
    <dbReference type="NCBI Taxonomy" id="698738"/>
    <lineage>
        <taxon>Bacteria</taxon>
        <taxon>Pseudomonadati</taxon>
        <taxon>Pseudomonadota</taxon>
        <taxon>Gammaproteobacteria</taxon>
        <taxon>Oceanospirillales</taxon>
        <taxon>Oceanospirillaceae</taxon>
        <taxon>Oleispira</taxon>
    </lineage>
</organism>
<name>R4YKB9_OLEAN</name>
<evidence type="ECO:0000313" key="2">
    <source>
        <dbReference type="Proteomes" id="UP000032749"/>
    </source>
</evidence>
<proteinExistence type="predicted"/>